<sequence>MWFAFLTSPLGPNLRILKKLVLANVHERSEFEALKSRVSGVLDLTEVSVEDVDMLYLVSSVDPDTADLIKLGFKGFIIAEL</sequence>
<dbReference type="EMBL" id="NBVN01000004">
    <property type="protein sequence ID" value="PUA32434.1"/>
    <property type="molecule type" value="Genomic_DNA"/>
</dbReference>
<name>A0A2R7Y4J6_9CREN</name>
<reference evidence="1 2" key="1">
    <citation type="journal article" date="2018" name="Syst. Appl. Microbiol.">
        <title>A new symbiotic nanoarchaeote (Candidatus Nanoclepta minutus) and its host (Zestosphaera tikiterensis gen. nov., sp. nov.) from a New Zealand hot spring.</title>
        <authorList>
            <person name="St John E."/>
            <person name="Liu Y."/>
            <person name="Podar M."/>
            <person name="Stott M.B."/>
            <person name="Meneghin J."/>
            <person name="Chen Z."/>
            <person name="Lagutin K."/>
            <person name="Mitchell K."/>
            <person name="Reysenbach A.L."/>
        </authorList>
    </citation>
    <scope>NUCLEOTIDE SEQUENCE [LARGE SCALE GENOMIC DNA]</scope>
    <source>
        <strain evidence="1">NZ3</strain>
    </source>
</reference>
<protein>
    <submittedName>
        <fullName evidence="1">Uncharacterized protein</fullName>
    </submittedName>
</protein>
<organism evidence="1 2">
    <name type="scientific">Zestosphaera tikiterensis</name>
    <dbReference type="NCBI Taxonomy" id="1973259"/>
    <lineage>
        <taxon>Archaea</taxon>
        <taxon>Thermoproteota</taxon>
        <taxon>Thermoprotei</taxon>
        <taxon>Desulfurococcales</taxon>
        <taxon>Desulfurococcaceae</taxon>
        <taxon>Zestosphaera</taxon>
    </lineage>
</organism>
<dbReference type="AlphaFoldDB" id="A0A2R7Y4J6"/>
<evidence type="ECO:0000313" key="1">
    <source>
        <dbReference type="EMBL" id="PUA32434.1"/>
    </source>
</evidence>
<comment type="caution">
    <text evidence="1">The sequence shown here is derived from an EMBL/GenBank/DDBJ whole genome shotgun (WGS) entry which is preliminary data.</text>
</comment>
<gene>
    <name evidence="1" type="ORF">B7O98_07205</name>
</gene>
<proteinExistence type="predicted"/>
<accession>A0A2R7Y4J6</accession>
<evidence type="ECO:0000313" key="2">
    <source>
        <dbReference type="Proteomes" id="UP000244093"/>
    </source>
</evidence>
<dbReference type="Proteomes" id="UP000244093">
    <property type="component" value="Unassembled WGS sequence"/>
</dbReference>